<accession>A0A944DEG9</accession>
<protein>
    <submittedName>
        <fullName evidence="1">Uncharacterized protein</fullName>
    </submittedName>
</protein>
<organism evidence="1 2">
    <name type="scientific">Denitromonas iodatirespirans</name>
    <dbReference type="NCBI Taxonomy" id="2795389"/>
    <lineage>
        <taxon>Bacteria</taxon>
        <taxon>Pseudomonadati</taxon>
        <taxon>Pseudomonadota</taxon>
        <taxon>Betaproteobacteria</taxon>
        <taxon>Rhodocyclales</taxon>
        <taxon>Zoogloeaceae</taxon>
        <taxon>Denitromonas</taxon>
    </lineage>
</organism>
<dbReference type="RefSeq" id="WP_214363971.1">
    <property type="nucleotide sequence ID" value="NZ_JAEKFT010000049.1"/>
</dbReference>
<sequence length="45" mass="4935">MKHRPHRRAGLWLALAMAAVAALAARAWNSPDLLLALQSLEALCR</sequence>
<reference evidence="2" key="1">
    <citation type="journal article" date="2022" name="ISME J.">
        <title>Genetic and phylogenetic analysis of dissimilatory iodate-reducing bacteria identifies potential niches across the world's oceans.</title>
        <authorList>
            <person name="Reyes-Umana V."/>
            <person name="Henning Z."/>
            <person name="Lee K."/>
            <person name="Barnum T.P."/>
            <person name="Coates J.D."/>
        </authorList>
    </citation>
    <scope>NUCLEOTIDE SEQUENCE [LARGE SCALE GENOMIC DNA]</scope>
    <source>
        <strain evidence="2">IR12</strain>
    </source>
</reference>
<proteinExistence type="predicted"/>
<name>A0A944DEG9_DENI1</name>
<keyword evidence="2" id="KW-1185">Reference proteome</keyword>
<gene>
    <name evidence="1" type="ORF">I8J34_22955</name>
</gene>
<dbReference type="EMBL" id="JAEKFT010000049">
    <property type="protein sequence ID" value="MBT0964047.1"/>
    <property type="molecule type" value="Genomic_DNA"/>
</dbReference>
<evidence type="ECO:0000313" key="2">
    <source>
        <dbReference type="Proteomes" id="UP000694660"/>
    </source>
</evidence>
<dbReference type="AlphaFoldDB" id="A0A944DEG9"/>
<comment type="caution">
    <text evidence="1">The sequence shown here is derived from an EMBL/GenBank/DDBJ whole genome shotgun (WGS) entry which is preliminary data.</text>
</comment>
<evidence type="ECO:0000313" key="1">
    <source>
        <dbReference type="EMBL" id="MBT0964047.1"/>
    </source>
</evidence>
<dbReference type="Proteomes" id="UP000694660">
    <property type="component" value="Unassembled WGS sequence"/>
</dbReference>